<dbReference type="InterPro" id="IPR027417">
    <property type="entry name" value="P-loop_NTPase"/>
</dbReference>
<dbReference type="InterPro" id="IPR002110">
    <property type="entry name" value="Ankyrin_rpt"/>
</dbReference>
<evidence type="ECO:0000313" key="5">
    <source>
        <dbReference type="Proteomes" id="UP000750711"/>
    </source>
</evidence>
<organism evidence="4 5">
    <name type="scientific">Trichoglossum hirsutum</name>
    <dbReference type="NCBI Taxonomy" id="265104"/>
    <lineage>
        <taxon>Eukaryota</taxon>
        <taxon>Fungi</taxon>
        <taxon>Dikarya</taxon>
        <taxon>Ascomycota</taxon>
        <taxon>Pezizomycotina</taxon>
        <taxon>Geoglossomycetes</taxon>
        <taxon>Geoglossales</taxon>
        <taxon>Geoglossaceae</taxon>
        <taxon>Trichoglossum</taxon>
    </lineage>
</organism>
<dbReference type="PROSITE" id="PS50088">
    <property type="entry name" value="ANK_REPEAT"/>
    <property type="match status" value="4"/>
</dbReference>
<dbReference type="PROSITE" id="PS50297">
    <property type="entry name" value="ANK_REP_REGION"/>
    <property type="match status" value="3"/>
</dbReference>
<dbReference type="Pfam" id="PF24883">
    <property type="entry name" value="NPHP3_N"/>
    <property type="match status" value="1"/>
</dbReference>
<dbReference type="Gene3D" id="3.40.50.300">
    <property type="entry name" value="P-loop containing nucleotide triphosphate hydrolases"/>
    <property type="match status" value="1"/>
</dbReference>
<dbReference type="Pfam" id="PF12796">
    <property type="entry name" value="Ank_2"/>
    <property type="match status" value="2"/>
</dbReference>
<evidence type="ECO:0000313" key="4">
    <source>
        <dbReference type="EMBL" id="KAH0551173.1"/>
    </source>
</evidence>
<protein>
    <recommendedName>
        <fullName evidence="3">NACHT domain-containing protein</fullName>
    </recommendedName>
</protein>
<dbReference type="InterPro" id="IPR036770">
    <property type="entry name" value="Ankyrin_rpt-contain_sf"/>
</dbReference>
<feature type="non-terminal residue" evidence="4">
    <location>
        <position position="761"/>
    </location>
</feature>
<feature type="repeat" description="ANK" evidence="2">
    <location>
        <begin position="601"/>
        <end position="634"/>
    </location>
</feature>
<dbReference type="InterPro" id="IPR056884">
    <property type="entry name" value="NPHP3-like_N"/>
</dbReference>
<dbReference type="PANTHER" id="PTHR10039:SF15">
    <property type="entry name" value="NACHT DOMAIN-CONTAINING PROTEIN"/>
    <property type="match status" value="1"/>
</dbReference>
<feature type="repeat" description="ANK" evidence="2">
    <location>
        <begin position="737"/>
        <end position="761"/>
    </location>
</feature>
<feature type="domain" description="NACHT" evidence="3">
    <location>
        <begin position="66"/>
        <end position="212"/>
    </location>
</feature>
<feature type="repeat" description="ANK" evidence="2">
    <location>
        <begin position="635"/>
        <end position="656"/>
    </location>
</feature>
<name>A0A9P8L4U2_9PEZI</name>
<dbReference type="PROSITE" id="PS50837">
    <property type="entry name" value="NACHT"/>
    <property type="match status" value="1"/>
</dbReference>
<dbReference type="InterPro" id="IPR007111">
    <property type="entry name" value="NACHT_NTPase"/>
</dbReference>
<evidence type="ECO:0000256" key="2">
    <source>
        <dbReference type="PROSITE-ProRule" id="PRU00023"/>
    </source>
</evidence>
<sequence>MADVQEGVDKLLRGHHDREHDTILNWLTSIDYASRQSDLITRCQEGTGEWLLRSNEFREWVDQDKRTIFCPGIPGAGKTMITSIVVHDLYKRFRSDDRIGIAYLYCEFRRKHEQKAIDLLASLLKQLAQEQPTTPACIKSLYGRHKDKRTCPSFDEISKALHSVIAGYLKTFIVIDALDECQVSDGNCRTFLSEIFNLQAKTGASLFVTSRPIQEIEKEFEGRSVWLEIRANNEDLYRYLNGRIAELSRSGISKYPLLQDKIKSEIVKTANGMFLLAHLQMNSLMDQPTPGDIELALQNLPTGLDGTYEQAMERIKSQGEGFRKLAIRVLFWITHAKRPLSTDELRHALAVGDGGLKLDEKFLPEVQVLGSICAGLVTIDEKSDIVRLVHYTTQEYFQRSRKNWFPDAETHISRTCVTYLSFDTFKTGFCQTDEEFEERLRLNPFYDYAARNWAYHASSASHEVERLILKLLESKSKVSSSSQAMMASGTYQGYSQRGPRQMTGLHLAAYFGLENVIRTLLRGKVEINLRDAYKRTALSHAAKEGHEAVVKLLLDRKSIDFNSEDNSGCTALSLAAAGGHEAVVKLLLDEESIDFNSKDNSGWTALFHAAMSGHEAAVKLLLDKEGIDFNSKDDHGRTALSYAAANGHEAVVKLLLGKKGIGFNSKSKYVDTALSYAAANGHEAVVKLLLDKEGIDFNSRGKYGRTALSYAAERGSKVVVKLVLDKEGIDFNFKDGGGRTPLYYAAVEGHEAVVKLLLDKE</sequence>
<comment type="caution">
    <text evidence="4">The sequence shown here is derived from an EMBL/GenBank/DDBJ whole genome shotgun (WGS) entry which is preliminary data.</text>
</comment>
<dbReference type="SUPFAM" id="SSF52540">
    <property type="entry name" value="P-loop containing nucleoside triphosphate hydrolases"/>
    <property type="match status" value="1"/>
</dbReference>
<dbReference type="Pfam" id="PF13637">
    <property type="entry name" value="Ank_4"/>
    <property type="match status" value="1"/>
</dbReference>
<dbReference type="InterPro" id="IPR054471">
    <property type="entry name" value="GPIID_WHD"/>
</dbReference>
<feature type="repeat" description="ANK" evidence="2">
    <location>
        <begin position="500"/>
        <end position="532"/>
    </location>
</feature>
<keyword evidence="1" id="KW-0677">Repeat</keyword>
<reference evidence="4" key="1">
    <citation type="submission" date="2021-03" db="EMBL/GenBank/DDBJ databases">
        <title>Comparative genomics and phylogenomic investigation of the class Geoglossomycetes provide insights into ecological specialization and systematics.</title>
        <authorList>
            <person name="Melie T."/>
            <person name="Pirro S."/>
            <person name="Miller A.N."/>
            <person name="Quandt A."/>
        </authorList>
    </citation>
    <scope>NUCLEOTIDE SEQUENCE</scope>
    <source>
        <strain evidence="4">CAQ_001_2017</strain>
    </source>
</reference>
<dbReference type="EMBL" id="JAGHQM010002151">
    <property type="protein sequence ID" value="KAH0551173.1"/>
    <property type="molecule type" value="Genomic_DNA"/>
</dbReference>
<gene>
    <name evidence="4" type="ORF">GP486_007496</name>
</gene>
<dbReference type="Proteomes" id="UP000750711">
    <property type="component" value="Unassembled WGS sequence"/>
</dbReference>
<evidence type="ECO:0000259" key="3">
    <source>
        <dbReference type="PROSITE" id="PS50837"/>
    </source>
</evidence>
<dbReference type="AlphaFoldDB" id="A0A9P8L4U2"/>
<keyword evidence="5" id="KW-1185">Reference proteome</keyword>
<proteinExistence type="predicted"/>
<keyword evidence="2" id="KW-0040">ANK repeat</keyword>
<dbReference type="Gene3D" id="1.25.40.20">
    <property type="entry name" value="Ankyrin repeat-containing domain"/>
    <property type="match status" value="3"/>
</dbReference>
<dbReference type="SMART" id="SM00248">
    <property type="entry name" value="ANK"/>
    <property type="match status" value="8"/>
</dbReference>
<dbReference type="PANTHER" id="PTHR10039">
    <property type="entry name" value="AMELOGENIN"/>
    <property type="match status" value="1"/>
</dbReference>
<dbReference type="SUPFAM" id="SSF48403">
    <property type="entry name" value="Ankyrin repeat"/>
    <property type="match status" value="1"/>
</dbReference>
<dbReference type="Pfam" id="PF22939">
    <property type="entry name" value="WHD_GPIID"/>
    <property type="match status" value="1"/>
</dbReference>
<accession>A0A9P8L4U2</accession>
<evidence type="ECO:0000256" key="1">
    <source>
        <dbReference type="ARBA" id="ARBA00022737"/>
    </source>
</evidence>